<evidence type="ECO:0000313" key="3">
    <source>
        <dbReference type="EMBL" id="PZF71242.1"/>
    </source>
</evidence>
<dbReference type="AlphaFoldDB" id="A0A2W2AC97"/>
<dbReference type="InterPro" id="IPR011008">
    <property type="entry name" value="Dimeric_a/b-barrel"/>
</dbReference>
<sequence>MKEFLLVFRRDADQSAIPFNPEQYQDMMMKWQDWMGSLAAQNRVVNPGKRLDTDGRVVRGGSTVTNGPYVELKEMIGGFVLLSAKDLDEAAELAKGCPIFMVGGNVEVRPFMEM</sequence>
<accession>A0A2W2AC97</accession>
<dbReference type="Gene3D" id="3.30.70.1060">
    <property type="entry name" value="Dimeric alpha+beta barrel"/>
    <property type="match status" value="1"/>
</dbReference>
<feature type="domain" description="YCII-related" evidence="2">
    <location>
        <begin position="13"/>
        <end position="112"/>
    </location>
</feature>
<dbReference type="Proteomes" id="UP000248745">
    <property type="component" value="Unassembled WGS sequence"/>
</dbReference>
<dbReference type="EMBL" id="QKTW01000025">
    <property type="protein sequence ID" value="PZF71242.1"/>
    <property type="molecule type" value="Genomic_DNA"/>
</dbReference>
<dbReference type="PANTHER" id="PTHR35174">
    <property type="entry name" value="BLL7171 PROTEIN-RELATED"/>
    <property type="match status" value="1"/>
</dbReference>
<comment type="caution">
    <text evidence="3">The sequence shown here is derived from an EMBL/GenBank/DDBJ whole genome shotgun (WGS) entry which is preliminary data.</text>
</comment>
<dbReference type="SUPFAM" id="SSF54909">
    <property type="entry name" value="Dimeric alpha+beta barrel"/>
    <property type="match status" value="1"/>
</dbReference>
<protein>
    <submittedName>
        <fullName evidence="3">Transcription initiation protein</fullName>
    </submittedName>
</protein>
<dbReference type="InterPro" id="IPR005545">
    <property type="entry name" value="YCII"/>
</dbReference>
<reference evidence="3 4" key="1">
    <citation type="submission" date="2018-06" db="EMBL/GenBank/DDBJ databases">
        <title>Mucibacter soli gen. nov., sp. nov., a new member of the family Chitinophagaceae producing mucin.</title>
        <authorList>
            <person name="Kim M.-K."/>
            <person name="Park S."/>
            <person name="Kim T.-S."/>
            <person name="Joung Y."/>
            <person name="Han J.-H."/>
            <person name="Kim S.B."/>
        </authorList>
    </citation>
    <scope>NUCLEOTIDE SEQUENCE [LARGE SCALE GENOMIC DNA]</scope>
    <source>
        <strain evidence="3 4">R1-15</strain>
    </source>
</reference>
<name>A0A2W2AC97_9BACT</name>
<dbReference type="OrthoDB" id="7782105at2"/>
<organism evidence="3 4">
    <name type="scientific">Taibaiella soli</name>
    <dbReference type="NCBI Taxonomy" id="1649169"/>
    <lineage>
        <taxon>Bacteria</taxon>
        <taxon>Pseudomonadati</taxon>
        <taxon>Bacteroidota</taxon>
        <taxon>Chitinophagia</taxon>
        <taxon>Chitinophagales</taxon>
        <taxon>Chitinophagaceae</taxon>
        <taxon>Taibaiella</taxon>
    </lineage>
</organism>
<keyword evidence="4" id="KW-1185">Reference proteome</keyword>
<comment type="similarity">
    <text evidence="1">Belongs to the YciI family.</text>
</comment>
<evidence type="ECO:0000256" key="1">
    <source>
        <dbReference type="ARBA" id="ARBA00007689"/>
    </source>
</evidence>
<evidence type="ECO:0000259" key="2">
    <source>
        <dbReference type="Pfam" id="PF03795"/>
    </source>
</evidence>
<gene>
    <name evidence="3" type="ORF">DN068_18255</name>
</gene>
<dbReference type="Pfam" id="PF03795">
    <property type="entry name" value="YCII"/>
    <property type="match status" value="1"/>
</dbReference>
<proteinExistence type="inferred from homology"/>
<evidence type="ECO:0000313" key="4">
    <source>
        <dbReference type="Proteomes" id="UP000248745"/>
    </source>
</evidence>
<dbReference type="RefSeq" id="WP_111000387.1">
    <property type="nucleotide sequence ID" value="NZ_QKTW01000025.1"/>
</dbReference>